<protein>
    <submittedName>
        <fullName evidence="1">Glycosyl transferase</fullName>
    </submittedName>
</protein>
<organism evidence="1 2">
    <name type="scientific">Komagataeibacter diospyri</name>
    <dbReference type="NCBI Taxonomy" id="1932662"/>
    <lineage>
        <taxon>Bacteria</taxon>
        <taxon>Pseudomonadati</taxon>
        <taxon>Pseudomonadota</taxon>
        <taxon>Alphaproteobacteria</taxon>
        <taxon>Acetobacterales</taxon>
        <taxon>Acetobacteraceae</taxon>
        <taxon>Komagataeibacter</taxon>
    </lineage>
</organism>
<keyword evidence="1" id="KW-0808">Transferase</keyword>
<evidence type="ECO:0000313" key="1">
    <source>
        <dbReference type="EMBL" id="GCE83791.1"/>
    </source>
</evidence>
<gene>
    <name evidence="1" type="ORF">MSKU9_1932</name>
</gene>
<dbReference type="Gene3D" id="3.90.550.60">
    <property type="match status" value="1"/>
</dbReference>
<keyword evidence="2" id="KW-1185">Reference proteome</keyword>
<dbReference type="Proteomes" id="UP000315095">
    <property type="component" value="Unassembled WGS sequence"/>
</dbReference>
<evidence type="ECO:0000313" key="2">
    <source>
        <dbReference type="Proteomes" id="UP000315095"/>
    </source>
</evidence>
<comment type="caution">
    <text evidence="1">The sequence shown here is derived from an EMBL/GenBank/DDBJ whole genome shotgun (WGS) entry which is preliminary data.</text>
</comment>
<dbReference type="SUPFAM" id="SSF53448">
    <property type="entry name" value="Nucleotide-diphospho-sugar transferases"/>
    <property type="match status" value="1"/>
</dbReference>
<sequence length="668" mass="76383">MNLKAKDDTSELSVKKVREFPFFPINFALAQKIKPLYMNSPFPDFEEDGSILIECGETVTFDGFLTALYEREINQIIPDAKLYLELSVIGNCRVGLYHRAQDGEVTEFVKRKYVAEEGEQGVRKIRIDFDITGSEATIGRWYFVIEALTSDLMVKGACWGMYDAMVRDVRPCFVICTFKREKQLGANVDRLVSALTEHSPNFGIMVVDNACTIRRAEHWPANVRLIPQRNVGGAGGFGRGMFEALQDGSYTHVIMLDDDADVEPTAITRLTNLFSVASDPYLFLGGAQLDVYNPVMLADGGAHWIPDRFERPFGRLPPANLGKIETKDGLMRNHQLNFNGWWLFGGSVEGFKKFGMPLPCFVHLDDVEYGIRISLGGGHILSVPGIGVWHEPYYAKPEGWFAYYNIRNELIRLSCHTEALYARLLQDNFETYHDDVQKRIEALMRRVARLLIRRFYNFINIYHYGSAMLLVLAIEDFLKGPNILAKTDAADLHASIMQVYKRFNTNYQFSSDLPIGAIPTPPGTSGKFIVPWIQKTSSKRNLLAQTYNLYQKISHNGNVSPLRFKNSPLGILSTRRRQITVFKSRNDINWRDIRAGRDWAYYDPQKIGYHIFAYNPDLYHEAHERLQAVLKDFKKHVGQIQGEWAGAYERLISEPFWADLVRTFEVKE</sequence>
<dbReference type="Pfam" id="PF13641">
    <property type="entry name" value="Glyco_tranf_2_3"/>
    <property type="match status" value="1"/>
</dbReference>
<dbReference type="EMBL" id="BDLU01000041">
    <property type="protein sequence ID" value="GCE83791.1"/>
    <property type="molecule type" value="Genomic_DNA"/>
</dbReference>
<dbReference type="AlphaFoldDB" id="A0A4P5NV72"/>
<dbReference type="InterPro" id="IPR029044">
    <property type="entry name" value="Nucleotide-diphossugar_trans"/>
</dbReference>
<dbReference type="OrthoDB" id="5148555at2"/>
<accession>A0A4P5NV72</accession>
<proteinExistence type="predicted"/>
<name>A0A4P5NV72_9PROT</name>
<reference evidence="2" key="1">
    <citation type="submission" date="2017-01" db="EMBL/GenBank/DDBJ databases">
        <title>Komagataeibacter sp. MSKU9 whole genome sequencing project.</title>
        <authorList>
            <person name="Matsutani M."/>
            <person name="Naloka K."/>
            <person name="Theeragool G."/>
            <person name="Yakushi T."/>
            <person name="Matsushita K."/>
        </authorList>
    </citation>
    <scope>NUCLEOTIDE SEQUENCE [LARGE SCALE GENOMIC DNA]</scope>
    <source>
        <strain evidence="2">MSKU9</strain>
    </source>
</reference>
<dbReference type="GO" id="GO:0016740">
    <property type="term" value="F:transferase activity"/>
    <property type="evidence" value="ECO:0007669"/>
    <property type="project" value="UniProtKB-KW"/>
</dbReference>